<dbReference type="EMBL" id="BPQH01000005">
    <property type="protein sequence ID" value="GJD49269.1"/>
    <property type="molecule type" value="Genomic_DNA"/>
</dbReference>
<accession>A0ABQ4QWI9</accession>
<dbReference type="Proteomes" id="UP001055167">
    <property type="component" value="Unassembled WGS sequence"/>
</dbReference>
<reference evidence="2" key="1">
    <citation type="journal article" date="2021" name="Front. Microbiol.">
        <title>Comprehensive Comparative Genomics and Phenotyping of Methylobacterium Species.</title>
        <authorList>
            <person name="Alessa O."/>
            <person name="Ogura Y."/>
            <person name="Fujitani Y."/>
            <person name="Takami H."/>
            <person name="Hayashi T."/>
            <person name="Sahin N."/>
            <person name="Tani A."/>
        </authorList>
    </citation>
    <scope>NUCLEOTIDE SEQUENCE</scope>
    <source>
        <strain evidence="2">KCTC 52305</strain>
    </source>
</reference>
<feature type="region of interest" description="Disordered" evidence="1">
    <location>
        <begin position="16"/>
        <end position="37"/>
    </location>
</feature>
<sequence length="68" mass="7186">MDGDRVEDGVCGAPIAEAPGVGAPTPGEHGLVLTGTGPVRPKRLEGWTMYRRDEPGIRAARQAIEESM</sequence>
<comment type="caution">
    <text evidence="2">The sequence shown here is derived from an EMBL/GenBank/DDBJ whole genome shotgun (WGS) entry which is preliminary data.</text>
</comment>
<organism evidence="2 3">
    <name type="scientific">Methylobacterium crusticola</name>
    <dbReference type="NCBI Taxonomy" id="1697972"/>
    <lineage>
        <taxon>Bacteria</taxon>
        <taxon>Pseudomonadati</taxon>
        <taxon>Pseudomonadota</taxon>
        <taxon>Alphaproteobacteria</taxon>
        <taxon>Hyphomicrobiales</taxon>
        <taxon>Methylobacteriaceae</taxon>
        <taxon>Methylobacterium</taxon>
    </lineage>
</organism>
<name>A0ABQ4QWI9_9HYPH</name>
<reference evidence="2" key="2">
    <citation type="submission" date="2021-08" db="EMBL/GenBank/DDBJ databases">
        <authorList>
            <person name="Tani A."/>
            <person name="Ola A."/>
            <person name="Ogura Y."/>
            <person name="Katsura K."/>
            <person name="Hayashi T."/>
        </authorList>
    </citation>
    <scope>NUCLEOTIDE SEQUENCE</scope>
    <source>
        <strain evidence="2">KCTC 52305</strain>
    </source>
</reference>
<evidence type="ECO:0000256" key="1">
    <source>
        <dbReference type="SAM" id="MobiDB-lite"/>
    </source>
</evidence>
<dbReference type="RefSeq" id="WP_238313178.1">
    <property type="nucleotide sequence ID" value="NZ_BPQH01000005.1"/>
</dbReference>
<evidence type="ECO:0000313" key="2">
    <source>
        <dbReference type="EMBL" id="GJD49269.1"/>
    </source>
</evidence>
<evidence type="ECO:0000313" key="3">
    <source>
        <dbReference type="Proteomes" id="UP001055167"/>
    </source>
</evidence>
<protein>
    <submittedName>
        <fullName evidence="2">Uncharacterized protein</fullName>
    </submittedName>
</protein>
<proteinExistence type="predicted"/>
<keyword evidence="3" id="KW-1185">Reference proteome</keyword>
<gene>
    <name evidence="2" type="ORF">OPKNFCMD_1999</name>
</gene>